<dbReference type="InterPro" id="IPR013535">
    <property type="entry name" value="PUL_dom"/>
</dbReference>
<dbReference type="PROSITE" id="PS00194">
    <property type="entry name" value="THIOREDOXIN_1"/>
    <property type="match status" value="1"/>
</dbReference>
<dbReference type="PROSITE" id="PS51352">
    <property type="entry name" value="THIOREDOXIN_2"/>
    <property type="match status" value="1"/>
</dbReference>
<evidence type="ECO:0000256" key="1">
    <source>
        <dbReference type="ARBA" id="ARBA00008140"/>
    </source>
</evidence>
<dbReference type="Gene3D" id="1.25.10.10">
    <property type="entry name" value="Leucine-rich Repeat Variant"/>
    <property type="match status" value="1"/>
</dbReference>
<feature type="domain" description="PUL" evidence="5">
    <location>
        <begin position="316"/>
        <end position="631"/>
    </location>
</feature>
<dbReference type="Pfam" id="PF08324">
    <property type="entry name" value="PUL"/>
    <property type="match status" value="1"/>
</dbReference>
<dbReference type="HOGENOM" id="CLU_033441_0_0_1"/>
<dbReference type="InterPro" id="IPR008580">
    <property type="entry name" value="PPPDE_dom"/>
</dbReference>
<dbReference type="SUPFAM" id="SSF52833">
    <property type="entry name" value="Thioredoxin-like"/>
    <property type="match status" value="1"/>
</dbReference>
<organism evidence="7 8">
    <name type="scientific">Phlebiopsis gigantea (strain 11061_1 CR5-6)</name>
    <name type="common">White-rot fungus</name>
    <name type="synonym">Peniophora gigantea</name>
    <dbReference type="NCBI Taxonomy" id="745531"/>
    <lineage>
        <taxon>Eukaryota</taxon>
        <taxon>Fungi</taxon>
        <taxon>Dikarya</taxon>
        <taxon>Basidiomycota</taxon>
        <taxon>Agaricomycotina</taxon>
        <taxon>Agaricomycetes</taxon>
        <taxon>Polyporales</taxon>
        <taxon>Phanerochaetaceae</taxon>
        <taxon>Phlebiopsis</taxon>
    </lineage>
</organism>
<evidence type="ECO:0000313" key="8">
    <source>
        <dbReference type="Proteomes" id="UP000053257"/>
    </source>
</evidence>
<evidence type="ECO:0000256" key="2">
    <source>
        <dbReference type="ARBA" id="ARBA00022670"/>
    </source>
</evidence>
<dbReference type="GO" id="GO:0008233">
    <property type="term" value="F:peptidase activity"/>
    <property type="evidence" value="ECO:0007669"/>
    <property type="project" value="UniProtKB-KW"/>
</dbReference>
<dbReference type="Proteomes" id="UP000053257">
    <property type="component" value="Unassembled WGS sequence"/>
</dbReference>
<evidence type="ECO:0008006" key="9">
    <source>
        <dbReference type="Google" id="ProtNLM"/>
    </source>
</evidence>
<evidence type="ECO:0000259" key="4">
    <source>
        <dbReference type="PROSITE" id="PS51352"/>
    </source>
</evidence>
<dbReference type="Pfam" id="PF05903">
    <property type="entry name" value="Peptidase_C97"/>
    <property type="match status" value="1"/>
</dbReference>
<feature type="domain" description="PPPDE" evidence="6">
    <location>
        <begin position="3"/>
        <end position="143"/>
    </location>
</feature>
<keyword evidence="8" id="KW-1185">Reference proteome</keyword>
<gene>
    <name evidence="7" type="ORF">PHLGIDRAFT_101566</name>
</gene>
<dbReference type="InterPro" id="IPR013766">
    <property type="entry name" value="Thioredoxin_domain"/>
</dbReference>
<name>A0A0C3NXS6_PHLG1</name>
<dbReference type="PROSITE" id="PS51858">
    <property type="entry name" value="PPPDE"/>
    <property type="match status" value="1"/>
</dbReference>
<dbReference type="InterPro" id="IPR017937">
    <property type="entry name" value="Thioredoxin_CS"/>
</dbReference>
<feature type="domain" description="Thioredoxin" evidence="4">
    <location>
        <begin position="149"/>
        <end position="305"/>
    </location>
</feature>
<dbReference type="Gene3D" id="3.40.30.10">
    <property type="entry name" value="Glutaredoxin"/>
    <property type="match status" value="1"/>
</dbReference>
<protein>
    <recommendedName>
        <fullName evidence="9">PPPDE domain-containing protein</fullName>
    </recommendedName>
</protein>
<dbReference type="OrthoDB" id="21221at2759"/>
<evidence type="ECO:0000256" key="3">
    <source>
        <dbReference type="ARBA" id="ARBA00022801"/>
    </source>
</evidence>
<reference evidence="7 8" key="1">
    <citation type="journal article" date="2014" name="PLoS Genet.">
        <title>Analysis of the Phlebiopsis gigantea genome, transcriptome and secretome provides insight into its pioneer colonization strategies of wood.</title>
        <authorList>
            <person name="Hori C."/>
            <person name="Ishida T."/>
            <person name="Igarashi K."/>
            <person name="Samejima M."/>
            <person name="Suzuki H."/>
            <person name="Master E."/>
            <person name="Ferreira P."/>
            <person name="Ruiz-Duenas F.J."/>
            <person name="Held B."/>
            <person name="Canessa P."/>
            <person name="Larrondo L.F."/>
            <person name="Schmoll M."/>
            <person name="Druzhinina I.S."/>
            <person name="Kubicek C.P."/>
            <person name="Gaskell J.A."/>
            <person name="Kersten P."/>
            <person name="St John F."/>
            <person name="Glasner J."/>
            <person name="Sabat G."/>
            <person name="Splinter BonDurant S."/>
            <person name="Syed K."/>
            <person name="Yadav J."/>
            <person name="Mgbeahuruike A.C."/>
            <person name="Kovalchuk A."/>
            <person name="Asiegbu F.O."/>
            <person name="Lackner G."/>
            <person name="Hoffmeister D."/>
            <person name="Rencoret J."/>
            <person name="Gutierrez A."/>
            <person name="Sun H."/>
            <person name="Lindquist E."/>
            <person name="Barry K."/>
            <person name="Riley R."/>
            <person name="Grigoriev I.V."/>
            <person name="Henrissat B."/>
            <person name="Kues U."/>
            <person name="Berka R.M."/>
            <person name="Martinez A.T."/>
            <person name="Covert S.F."/>
            <person name="Blanchette R.A."/>
            <person name="Cullen D."/>
        </authorList>
    </citation>
    <scope>NUCLEOTIDE SEQUENCE [LARGE SCALE GENOMIC DNA]</scope>
    <source>
        <strain evidence="7 8">11061_1 CR5-6</strain>
    </source>
</reference>
<sequence>MPTTVQLYVYDLSNGLARQLSRQLTGRQIDGIWHTSIVAYGKEIFYGQGISITRPGQSHHGKPLQILDVGETAIDEDTFDEYLNEMRQHYTADKYHLLDFNCNSFTNDCVGFLTGNSIPSWIKDLPSDFLSTPFGTALRPTIDAMFRRPAAGDPAPPIPQATAAAAAASPNPALASSLLQASASTSTTTAPIHMCTNPPSFHNVLKTHRAVVAFFTSQTCGPCRMIEPAFERLAHQKTQAAGVGGGGGVAFVKVDLGAGMGNAVAAEYGVRVTPTFIFFRDGSKTSEMKGVNAPELESQVNVLLWETYPPHPHTQKSLPALDLVSTDPILFTQVPDLDTVSNKLLSFIDATTNSALPASSNIKQTLATVLIPALKARFPSASSKSKPGPSPSSAVLTQWADVTRSLATTLPAAQLFPLVDLWRLAVLDAAVSAFCAAAAGSGAGDPMQTLLVKGLATLGEPAGRSYVLTLLRLLANAFAAPALARGLVSGVGKRKGVTALLVASLLHADAPVRTAAASLAFNIAAYVQKERLEAVRNRYGPFATSEEDGDWEVEVVSAVLEALRNETQSEDIIHRLTACLAFFLRFSPVHDSHVGPLLDVLQAKDTLKAKLAKGGCGEEGVKSVALRKLITQVADNLC</sequence>
<dbReference type="GO" id="GO:0070646">
    <property type="term" value="P:protein modification by small protein removal"/>
    <property type="evidence" value="ECO:0007669"/>
    <property type="project" value="TreeGrafter"/>
</dbReference>
<dbReference type="PANTHER" id="PTHR12378">
    <property type="entry name" value="DESUMOYLATING ISOPEPTIDASE"/>
    <property type="match status" value="1"/>
</dbReference>
<evidence type="ECO:0000259" key="6">
    <source>
        <dbReference type="PROSITE" id="PS51858"/>
    </source>
</evidence>
<keyword evidence="2" id="KW-0645">Protease</keyword>
<keyword evidence="3" id="KW-0378">Hydrolase</keyword>
<dbReference type="EMBL" id="KN840457">
    <property type="protein sequence ID" value="KIP10214.1"/>
    <property type="molecule type" value="Genomic_DNA"/>
</dbReference>
<proteinExistence type="inferred from homology"/>
<dbReference type="Pfam" id="PF00085">
    <property type="entry name" value="Thioredoxin"/>
    <property type="match status" value="1"/>
</dbReference>
<dbReference type="PROSITE" id="PS51396">
    <property type="entry name" value="PUL"/>
    <property type="match status" value="1"/>
</dbReference>
<dbReference type="CDD" id="cd02947">
    <property type="entry name" value="TRX_family"/>
    <property type="match status" value="1"/>
</dbReference>
<evidence type="ECO:0000313" key="7">
    <source>
        <dbReference type="EMBL" id="KIP10214.1"/>
    </source>
</evidence>
<accession>A0A0C3NXS6</accession>
<dbReference type="InterPro" id="IPR036249">
    <property type="entry name" value="Thioredoxin-like_sf"/>
</dbReference>
<dbReference type="STRING" id="745531.A0A0C3NXS6"/>
<dbReference type="Gene3D" id="3.90.1720.30">
    <property type="entry name" value="PPPDE domains"/>
    <property type="match status" value="1"/>
</dbReference>
<dbReference type="InterPro" id="IPR042266">
    <property type="entry name" value="PPPDE_sf"/>
</dbReference>
<dbReference type="InterPro" id="IPR011989">
    <property type="entry name" value="ARM-like"/>
</dbReference>
<comment type="similarity">
    <text evidence="1">Belongs to the DeSI family.</text>
</comment>
<dbReference type="SMART" id="SM01179">
    <property type="entry name" value="DUF862"/>
    <property type="match status" value="1"/>
</dbReference>
<dbReference type="PANTHER" id="PTHR12378:SF7">
    <property type="entry name" value="DESUMOYLATING ISOPEPTIDASE 1"/>
    <property type="match status" value="1"/>
</dbReference>
<evidence type="ECO:0000259" key="5">
    <source>
        <dbReference type="PROSITE" id="PS51396"/>
    </source>
</evidence>
<dbReference type="AlphaFoldDB" id="A0A0C3NXS6"/>
<dbReference type="GO" id="GO:0006508">
    <property type="term" value="P:proteolysis"/>
    <property type="evidence" value="ECO:0007669"/>
    <property type="project" value="UniProtKB-KW"/>
</dbReference>